<dbReference type="InterPro" id="IPR036427">
    <property type="entry name" value="Bromodomain-like_sf"/>
</dbReference>
<feature type="compositionally biased region" description="Polar residues" evidence="8">
    <location>
        <begin position="399"/>
        <end position="414"/>
    </location>
</feature>
<feature type="compositionally biased region" description="Basic and acidic residues" evidence="8">
    <location>
        <begin position="135"/>
        <end position="144"/>
    </location>
</feature>
<evidence type="ECO:0000256" key="2">
    <source>
        <dbReference type="ARBA" id="ARBA00009064"/>
    </source>
</evidence>
<feature type="compositionally biased region" description="Basic and acidic residues" evidence="8">
    <location>
        <begin position="1735"/>
        <end position="1752"/>
    </location>
</feature>
<feature type="region of interest" description="Disordered" evidence="8">
    <location>
        <begin position="439"/>
        <end position="501"/>
    </location>
</feature>
<sequence>MSDTAENTEEDGPKYKLSSFLFGNVDKQGQIEEYTNDEDLKSINNIDQCHVKEVEETAQVVLSSEPSLVEDAQDQTTSINTIPSPVDYYDEQETVPDYVFESSFRELKPEENLLPSHAQAAEEDYDSPEAGPTKSSDEVKHEAGTVEPQGVVETLLDASLVGSEEDVKTDAVPSMASSSQPDTVTSQNLDAGNVIQGSSSISLNTGAQSLATESDIDMMPPPLHPAPIAASRQFQGKKLRRRHRLYFRAVLQGQIEEYTNDEDLKSINNIDQCHVKEVEETAQVVLSSEPSLLEDAQDQTASINTIPSPVDYYDEQETVPDYVFESSFRELKPEENLLPSHAQAAEEDYDSPEAGPTKSSDEGKHEAGTVEPQGVVETLLDAPLVGSEEDVKTDAVPSIASSSQPDTVTSQNLDAGNLIQGSSSISLNTGAQSLATESDIDMMPPPLHPAPIAASRQFQGKASKGTAESPNHLGSSNADMLSDSASASPPPTTTGYESSGLLNTPLGSLMPPEYASVDIMELFPAYDPTRTPRWGSIFRLPHTAGTYREFIERASYVNTLIEQRQARYADRPHLVYDGFLDLGMVPLPEEIIEHDEVVELNTPLPPGTDCLAGSEKSWWRRAYTAALAEMNGPSGKSSKSRTPVKADKQGRSNAGRDSSTGQERNDAGENAGESSNNASTLTPEDLRRGWRLGPAKYWYDQLGIPLDADISKWTEWRRPNLSSATSTLTTAAAPSRPDDELIRSEETNGDSPTESTETKENQDVTSFEAKSTEIPPNSEGRTTEQTESPIPSSFTPVKGPAPLKHSYGDSSPTTVFPYQLLNWEDDIIYDPQLNTNKISASSKMNAAYAGWIPSQHCRTMAAFQDTYQGKFPFIVGSKAINGLNPATPVMEQLFGRDGTCRPHNPPYAIFPAENEGILSDSWVHDIIYDSDLPADQLPPPFLLTLDHNDEACLLESIDDVAIAAAINTVRGQRHRHSMSNKPNEQEAPGSATAASGLRSQADLHSDDQWEGAVRFGLDGDPSVPTTKSNAPLNRASLQVSFGLASTRGMLTGALAKAEHGAEKVKMILGKHGLLAEDDWQTDVDKFTSDVQNTSNAANDSTGDLGTDGNALASAAAAVSGIPPKDPLNLSNDEYYAIRSGALGGLGALARCGPLQHSTPAVELWPPFFPTYMGPLRLRQFHRVPLKRYLRGPMAQYNIPFPVTNLIRQIQRKAREREEEKAATGGGDIFFMRTPADLSGTDGDVVLCEFSEEYPPLMTQIGMASRIINYYRPLYPRDRALSPAPHASSDPPNLPYGSLVYVTGTDSPFLGVIRPGGCLQTLENNMYRAPIYPHTMPNTDFLLIRNRNGISIRRIKDIFTVGQEIPLMEVPGPNSKRANNFVRDFLQVFILRLFLHSTDEPKRIKIEEIRKAFPNHSESSVRKRLKVCADFRRTGSDASWWVLRNDYRLPSEEEVRYLVTPEDCCAHYSMLAAELRLKDAGYGEKSLFVFDENQEEEEDKEGQPKMEDEVRAAPWNTTRAYLASQRGGCFLELHGAADPTGCGEAFSYSKTSAKPGALFRQAGGEVARGLLKGKRTVTGTDADLRKLHLRDARALLRSFGISEADLKTFKRWEIIDMVRFASTERAKQGEEESSAKFARGNRLSMGEQVRCYREECQRIFDLQNRVLSNNELLSSDEEVSSEEEDEEAGDALGGRGGASTSGATGGGASSIGGVRLSSLSASARAFSIVGRPSVTETDHREDAEREKLRRALESGEPILSSKRPRKTNPAGPRPKDTVGKLSSGLDLNEPGDGAGGPAGNNTIYEASSAAAGTILDLPPPWPRATRKLLRIMRTYSEDGQQYTRTELVPWSPVVEIYLKIRQTRDDDFIHNFVDSDDQIKEQQRKEKRRLQDQLRRLRKQQAMMRERGAGGSSNAPLRTGGLAGSDPNRRRRHKPLTSALVKMRCGACGQTGHMRTNKECPMYGQSGASAADLSTTSRRGLDRRVGLKAPLRSLGSVARGASLDAAKLGRDLDSDPIAAAHALASRPVSELLAEQDDDQSSEKGGSGSRGDLNDTSAKLQAEKELDSSTGQAPGFGENDMTVEGTKLKLHSNLTRYIREQNRRNLKLKIRRQLLDRLNAAAAVVQSACANRRAMTNRVGVGRGRRASVGTNEDDFPTTIKHRGNRRRIDPRVALNHVFEGIYKGLTQIPGSKIFMHPVKEKDFPNYYSQIANPMDLSQIRMKINQNTYATREEFLSDIRLIYNNSLSFNGRYSSYTEIAMKMCSHVMEEFCHKELKLMRLESLVNPLLDEDDLVGLSFLLQQAIEAMRGVERSRPFHTPVDKRRFPSYYKIISNPMDLSTLEKMVKENRFRSRQEFFAQAELIYSNCVIFNGQESPLTEIAEAMLAAGRARLEQDVETLDTIEFNIRKHMESEPALSESHSILRESADVSSAAAPKSIQQSSRIPSVLSRKSTKRHAEDATEQHAARLASLSTIKEDKDENQAQPTASTSGGRNLRRRSSGTWYGVDLEYDDDDDADGDETDGSDGDAGPNRAAKRAKVEATDDDIRSQPWVTDDESMEASIERFTWAKGMHLQCFECSVSTSRISQLPASHTSPGTDIHSPLLSPHTPDQGSSQAGPHRLTTTDYEEYEVDEEGVNSSGVEGDQSEPEEGDESGANVDSDESVDLQTWSRHEAEGAGDYSSALAPDPMIDEDTRFSLGEPSRQTVELTDDLVAQDLQLTDSEDDSSLSGQGGELCTDEDQLALLSSGTVPTACDPNVPVINYSTDLDPLYHRRSTSPQQQNHVHQVDDSHSVAFFIGEQAESE</sequence>
<feature type="compositionally biased region" description="Polar residues" evidence="8">
    <location>
        <begin position="175"/>
        <end position="188"/>
    </location>
</feature>
<feature type="compositionally biased region" description="Acidic residues" evidence="8">
    <location>
        <begin position="1673"/>
        <end position="1688"/>
    </location>
</feature>
<evidence type="ECO:0000313" key="11">
    <source>
        <dbReference type="Proteomes" id="UP000054324"/>
    </source>
</evidence>
<feature type="region of interest" description="Disordered" evidence="8">
    <location>
        <begin position="1901"/>
        <end position="1936"/>
    </location>
</feature>
<feature type="compositionally biased region" description="Polar residues" evidence="8">
    <location>
        <begin position="74"/>
        <end position="83"/>
    </location>
</feature>
<dbReference type="PANTHER" id="PTHR13900">
    <property type="entry name" value="TRANSCRIPTION INITIATION FACTOR TFIID"/>
    <property type="match status" value="1"/>
</dbReference>
<dbReference type="GO" id="GO:0016251">
    <property type="term" value="F:RNA polymerase II general transcription initiation factor activity"/>
    <property type="evidence" value="ECO:0007669"/>
    <property type="project" value="InterPro"/>
</dbReference>
<feature type="compositionally biased region" description="Acidic residues" evidence="8">
    <location>
        <begin position="2643"/>
        <end position="2663"/>
    </location>
</feature>
<feature type="region of interest" description="Disordered" evidence="8">
    <location>
        <begin position="106"/>
        <end position="148"/>
    </location>
</feature>
<feature type="region of interest" description="Disordered" evidence="8">
    <location>
        <begin position="162"/>
        <end position="188"/>
    </location>
</feature>
<evidence type="ECO:0000256" key="4">
    <source>
        <dbReference type="ARBA" id="ARBA00023117"/>
    </source>
</evidence>
<evidence type="ECO:0000256" key="6">
    <source>
        <dbReference type="ARBA" id="ARBA00023242"/>
    </source>
</evidence>
<feature type="domain" description="Bromo" evidence="9">
    <location>
        <begin position="2307"/>
        <end position="2377"/>
    </location>
</feature>
<dbReference type="EMBL" id="KL597052">
    <property type="protein sequence ID" value="KER20482.1"/>
    <property type="molecule type" value="Genomic_DNA"/>
</dbReference>
<dbReference type="InterPro" id="IPR041670">
    <property type="entry name" value="Znf-CCHC_6"/>
</dbReference>
<dbReference type="GeneID" id="20325152"/>
<dbReference type="SMART" id="SM00297">
    <property type="entry name" value="BROMO"/>
    <property type="match status" value="2"/>
</dbReference>
<dbReference type="InterPro" id="IPR001487">
    <property type="entry name" value="Bromodomain"/>
</dbReference>
<feature type="region of interest" description="Disordered" evidence="8">
    <location>
        <begin position="2031"/>
        <end position="2082"/>
    </location>
</feature>
<dbReference type="Pfam" id="PF15288">
    <property type="entry name" value="zf-CCHC_6"/>
    <property type="match status" value="1"/>
</dbReference>
<evidence type="ECO:0000313" key="10">
    <source>
        <dbReference type="EMBL" id="KER20482.1"/>
    </source>
</evidence>
<dbReference type="GO" id="GO:0017025">
    <property type="term" value="F:TBP-class protein binding"/>
    <property type="evidence" value="ECO:0007669"/>
    <property type="project" value="InterPro"/>
</dbReference>
<feature type="region of interest" description="Disordered" evidence="8">
    <location>
        <begin position="342"/>
        <end position="414"/>
    </location>
</feature>
<evidence type="ECO:0000259" key="9">
    <source>
        <dbReference type="PROSITE" id="PS50014"/>
    </source>
</evidence>
<gene>
    <name evidence="10" type="ORF">T265_10984</name>
</gene>
<dbReference type="PROSITE" id="PS00633">
    <property type="entry name" value="BROMODOMAIN_1"/>
    <property type="match status" value="1"/>
</dbReference>
<feature type="compositionally biased region" description="Basic and acidic residues" evidence="8">
    <location>
        <begin position="736"/>
        <end position="746"/>
    </location>
</feature>
<accession>A0A074Z4N0</accession>
<feature type="region of interest" description="Disordered" evidence="8">
    <location>
        <begin position="1952"/>
        <end position="1980"/>
    </location>
</feature>
<dbReference type="STRING" id="6198.A0A074Z4N0"/>
<dbReference type="PROSITE" id="PS50014">
    <property type="entry name" value="BROMODOMAIN_2"/>
    <property type="match status" value="2"/>
</dbReference>
<dbReference type="Gene3D" id="1.20.920.10">
    <property type="entry name" value="Bromodomain-like"/>
    <property type="match status" value="2"/>
</dbReference>
<evidence type="ECO:0000256" key="3">
    <source>
        <dbReference type="ARBA" id="ARBA00023015"/>
    </source>
</evidence>
<dbReference type="GO" id="GO:0005669">
    <property type="term" value="C:transcription factor TFIID complex"/>
    <property type="evidence" value="ECO:0007669"/>
    <property type="project" value="InterPro"/>
</dbReference>
<dbReference type="KEGG" id="ovi:T265_10984"/>
<dbReference type="RefSeq" id="XP_009175777.1">
    <property type="nucleotide sequence ID" value="XM_009177513.1"/>
</dbReference>
<keyword evidence="5" id="KW-0804">Transcription</keyword>
<dbReference type="InterPro" id="IPR040240">
    <property type="entry name" value="TAF1"/>
</dbReference>
<protein>
    <recommendedName>
        <fullName evidence="9">Bromo domain-containing protein</fullName>
    </recommendedName>
</protein>
<feature type="compositionally biased region" description="Basic and acidic residues" evidence="8">
    <location>
        <begin position="359"/>
        <end position="368"/>
    </location>
</feature>
<feature type="region of interest" description="Disordered" evidence="8">
    <location>
        <begin position="1732"/>
        <end position="1801"/>
    </location>
</feature>
<feature type="compositionally biased region" description="Low complexity" evidence="8">
    <location>
        <begin position="722"/>
        <end position="735"/>
    </location>
</feature>
<dbReference type="PRINTS" id="PR00503">
    <property type="entry name" value="BROMODOMAIN"/>
</dbReference>
<dbReference type="OrthoDB" id="5752at2759"/>
<evidence type="ECO:0000256" key="1">
    <source>
        <dbReference type="ARBA" id="ARBA00004123"/>
    </source>
</evidence>
<feature type="compositionally biased region" description="Polar residues" evidence="8">
    <location>
        <begin position="651"/>
        <end position="662"/>
    </location>
</feature>
<feature type="domain" description="Bromo" evidence="9">
    <location>
        <begin position="2185"/>
        <end position="2255"/>
    </location>
</feature>
<dbReference type="Pfam" id="PF12157">
    <property type="entry name" value="DUF3591"/>
    <property type="match status" value="1"/>
</dbReference>
<evidence type="ECO:0000256" key="5">
    <source>
        <dbReference type="ARBA" id="ARBA00023163"/>
    </source>
</evidence>
<feature type="compositionally biased region" description="Basic and acidic residues" evidence="8">
    <location>
        <begin position="2454"/>
        <end position="2464"/>
    </location>
</feature>
<dbReference type="GO" id="GO:0004402">
    <property type="term" value="F:histone acetyltransferase activity"/>
    <property type="evidence" value="ECO:0007669"/>
    <property type="project" value="InterPro"/>
</dbReference>
<dbReference type="Pfam" id="PF00439">
    <property type="entry name" value="Bromodomain"/>
    <property type="match status" value="2"/>
</dbReference>
<dbReference type="Proteomes" id="UP000054324">
    <property type="component" value="Unassembled WGS sequence"/>
</dbReference>
<dbReference type="GO" id="GO:0051123">
    <property type="term" value="P:RNA polymerase II preinitiation complex assembly"/>
    <property type="evidence" value="ECO:0007669"/>
    <property type="project" value="TreeGrafter"/>
</dbReference>
<keyword evidence="6" id="KW-0539">Nucleus</keyword>
<feature type="region of interest" description="Disordered" evidence="8">
    <location>
        <begin position="2586"/>
        <end position="2733"/>
    </location>
</feature>
<feature type="region of interest" description="Disordered" evidence="8">
    <location>
        <begin position="1672"/>
        <end position="1707"/>
    </location>
</feature>
<evidence type="ECO:0000256" key="8">
    <source>
        <dbReference type="SAM" id="MobiDB-lite"/>
    </source>
</evidence>
<keyword evidence="4 7" id="KW-0103">Bromodomain</keyword>
<comment type="similarity">
    <text evidence="2">Belongs to the TAF1 family.</text>
</comment>
<comment type="subcellular location">
    <subcellularLocation>
        <location evidence="1">Nucleus</location>
    </subcellularLocation>
</comment>
<feature type="compositionally biased region" description="Polar residues" evidence="8">
    <location>
        <begin position="779"/>
        <end position="795"/>
    </location>
</feature>
<feature type="compositionally biased region" description="Acidic residues" evidence="8">
    <location>
        <begin position="2624"/>
        <end position="2634"/>
    </location>
</feature>
<evidence type="ECO:0000256" key="7">
    <source>
        <dbReference type="PROSITE-ProRule" id="PRU00035"/>
    </source>
</evidence>
<feature type="region of interest" description="Disordered" evidence="8">
    <location>
        <begin position="630"/>
        <end position="682"/>
    </location>
</feature>
<feature type="region of interest" description="Disordered" evidence="8">
    <location>
        <begin position="64"/>
        <end position="90"/>
    </location>
</feature>
<feature type="region of interest" description="Disordered" evidence="8">
    <location>
        <begin position="722"/>
        <end position="809"/>
    </location>
</feature>
<feature type="region of interest" description="Disordered" evidence="8">
    <location>
        <begin position="2412"/>
        <end position="2555"/>
    </location>
</feature>
<dbReference type="InterPro" id="IPR022591">
    <property type="entry name" value="TAF1_HAT_dom"/>
</dbReference>
<feature type="region of interest" description="Disordered" evidence="8">
    <location>
        <begin position="971"/>
        <end position="1005"/>
    </location>
</feature>
<feature type="compositionally biased region" description="Polar residues" evidence="8">
    <location>
        <begin position="2586"/>
        <end position="2595"/>
    </location>
</feature>
<feature type="compositionally biased region" description="Acidic residues" evidence="8">
    <location>
        <begin position="2507"/>
        <end position="2524"/>
    </location>
</feature>
<proteinExistence type="inferred from homology"/>
<dbReference type="PANTHER" id="PTHR13900:SF0">
    <property type="entry name" value="TRANSCRIPTION INITIATION FACTOR TFIID SUBUNIT 1"/>
    <property type="match status" value="1"/>
</dbReference>
<feature type="compositionally biased region" description="Polar residues" evidence="8">
    <location>
        <begin position="672"/>
        <end position="682"/>
    </location>
</feature>
<dbReference type="CTD" id="20325152"/>
<name>A0A074Z4N0_OPIVI</name>
<keyword evidence="3" id="KW-0805">Transcription regulation</keyword>
<feature type="compositionally biased region" description="Polar residues" evidence="8">
    <location>
        <begin position="1965"/>
        <end position="1977"/>
    </location>
</feature>
<dbReference type="InterPro" id="IPR018359">
    <property type="entry name" value="Bromodomain_CS"/>
</dbReference>
<reference evidence="10 11" key="1">
    <citation type="submission" date="2013-11" db="EMBL/GenBank/DDBJ databases">
        <title>Opisthorchis viverrini - life in the bile duct.</title>
        <authorList>
            <person name="Young N.D."/>
            <person name="Nagarajan N."/>
            <person name="Lin S.J."/>
            <person name="Korhonen P.K."/>
            <person name="Jex A.R."/>
            <person name="Hall R.S."/>
            <person name="Safavi-Hemami H."/>
            <person name="Kaewkong W."/>
            <person name="Bertrand D."/>
            <person name="Gao S."/>
            <person name="Seet Q."/>
            <person name="Wongkham S."/>
            <person name="Teh B.T."/>
            <person name="Wongkham C."/>
            <person name="Intapan P.M."/>
            <person name="Maleewong W."/>
            <person name="Yang X."/>
            <person name="Hu M."/>
            <person name="Wang Z."/>
            <person name="Hofmann A."/>
            <person name="Sternberg P.W."/>
            <person name="Tan P."/>
            <person name="Wang J."/>
            <person name="Gasser R.B."/>
        </authorList>
    </citation>
    <scope>NUCLEOTIDE SEQUENCE [LARGE SCALE GENOMIC DNA]</scope>
</reference>
<organism evidence="10 11">
    <name type="scientific">Opisthorchis viverrini</name>
    <name type="common">Southeast Asian liver fluke</name>
    <dbReference type="NCBI Taxonomy" id="6198"/>
    <lineage>
        <taxon>Eukaryota</taxon>
        <taxon>Metazoa</taxon>
        <taxon>Spiralia</taxon>
        <taxon>Lophotrochozoa</taxon>
        <taxon>Platyhelminthes</taxon>
        <taxon>Trematoda</taxon>
        <taxon>Digenea</taxon>
        <taxon>Opisthorchiida</taxon>
        <taxon>Opisthorchiata</taxon>
        <taxon>Opisthorchiidae</taxon>
        <taxon>Opisthorchis</taxon>
    </lineage>
</organism>
<feature type="compositionally biased region" description="Gly residues" evidence="8">
    <location>
        <begin position="1690"/>
        <end position="1707"/>
    </location>
</feature>
<feature type="compositionally biased region" description="Basic and acidic residues" evidence="8">
    <location>
        <begin position="2536"/>
        <end position="2546"/>
    </location>
</feature>
<feature type="compositionally biased region" description="Polar residues" evidence="8">
    <location>
        <begin position="456"/>
        <end position="479"/>
    </location>
</feature>
<keyword evidence="11" id="KW-1185">Reference proteome</keyword>
<dbReference type="SUPFAM" id="SSF47370">
    <property type="entry name" value="Bromodomain"/>
    <property type="match status" value="2"/>
</dbReference>